<organism evidence="7 8">
    <name type="scientific">Thalictrum thalictroides</name>
    <name type="common">Rue-anemone</name>
    <name type="synonym">Anemone thalictroides</name>
    <dbReference type="NCBI Taxonomy" id="46969"/>
    <lineage>
        <taxon>Eukaryota</taxon>
        <taxon>Viridiplantae</taxon>
        <taxon>Streptophyta</taxon>
        <taxon>Embryophyta</taxon>
        <taxon>Tracheophyta</taxon>
        <taxon>Spermatophyta</taxon>
        <taxon>Magnoliopsida</taxon>
        <taxon>Ranunculales</taxon>
        <taxon>Ranunculaceae</taxon>
        <taxon>Thalictroideae</taxon>
        <taxon>Thalictrum</taxon>
    </lineage>
</organism>
<dbReference type="SMART" id="SM01019">
    <property type="entry name" value="B3"/>
    <property type="match status" value="4"/>
</dbReference>
<evidence type="ECO:0000313" key="7">
    <source>
        <dbReference type="EMBL" id="KAF5187982.1"/>
    </source>
</evidence>
<keyword evidence="3" id="KW-0238">DNA-binding</keyword>
<evidence type="ECO:0000256" key="1">
    <source>
        <dbReference type="ARBA" id="ARBA00004123"/>
    </source>
</evidence>
<comment type="caution">
    <text evidence="7">The sequence shown here is derived from an EMBL/GenBank/DDBJ whole genome shotgun (WGS) entry which is preliminary data.</text>
</comment>
<feature type="domain" description="TF-B3" evidence="6">
    <location>
        <begin position="186"/>
        <end position="280"/>
    </location>
</feature>
<protein>
    <submittedName>
        <fullName evidence="7">B3 domain-containing transcription factor vrn1</fullName>
    </submittedName>
</protein>
<reference evidence="7 8" key="1">
    <citation type="submission" date="2020-06" db="EMBL/GenBank/DDBJ databases">
        <title>Transcriptomic and genomic resources for Thalictrum thalictroides and T. hernandezii: Facilitating candidate gene discovery in an emerging model plant lineage.</title>
        <authorList>
            <person name="Arias T."/>
            <person name="Riano-Pachon D.M."/>
            <person name="Di Stilio V.S."/>
        </authorList>
    </citation>
    <scope>NUCLEOTIDE SEQUENCE [LARGE SCALE GENOMIC DNA]</scope>
    <source>
        <strain evidence="8">cv. WT478/WT964</strain>
        <tissue evidence="7">Leaves</tissue>
    </source>
</reference>
<dbReference type="PANTHER" id="PTHR31391:SF164">
    <property type="entry name" value="TF-B3 DOMAIN-CONTAINING PROTEIN"/>
    <property type="match status" value="1"/>
</dbReference>
<dbReference type="InterPro" id="IPR015300">
    <property type="entry name" value="DNA-bd_pseudobarrel_sf"/>
</dbReference>
<keyword evidence="2" id="KW-0805">Transcription regulation</keyword>
<accession>A0A7J6VUB1</accession>
<dbReference type="GO" id="GO:0003677">
    <property type="term" value="F:DNA binding"/>
    <property type="evidence" value="ECO:0007669"/>
    <property type="project" value="UniProtKB-KW"/>
</dbReference>
<proteinExistence type="predicted"/>
<dbReference type="SUPFAM" id="SSF101936">
    <property type="entry name" value="DNA-binding pseudobarrel domain"/>
    <property type="match status" value="4"/>
</dbReference>
<dbReference type="PANTHER" id="PTHR31391">
    <property type="entry name" value="B3 DOMAIN-CONTAINING PROTEIN OS11G0197600-RELATED"/>
    <property type="match status" value="1"/>
</dbReference>
<sequence>MCLNHHPQNTQDKKTNKKKGFEFCKIIHSNIIQDQCLILPLKFVQNYGNDVSNAAVLKVPDGKRWHVELRKTDGQITFHNGWQELVEYYSISTGHFLVFRYNGNSTFRVIVFDATCSEIDYPNNVDNLQEQNCDEERLNSDCDANGNNSSKKREEFAIMPSVKRHSSPKTPVTKSSAVLGKEKDGAPSFTVVLTASYLHYLLIPASFSNRHHLQGSLKDLTLEVSEGHRWLIRCILYKTNIHLSRGWQKFAKENNLKAGDVCVFEMIEHALWKVHISQKWTSSPTLLKEEDGRHSTAKKGKGVVVPILERHLCAKASVTSKQKTGTTEASRVLKLKHPSFTTVITSSYLRYMLIPASFSIRHHLKGSLKNLTLEVSEGHRWLIGCILYRGANLHLSKGWKKFVKQNNLKAGDVCVFEMIEHALWKVHISRKWTSSRTSLEEEEDAHLSTAKQGKGAVVPILERHLCAKASVTSKEKTGTTETSRVLKLKLPSFTRVITSSYLHYLRIPTSFFVRYLKDDNLRSVTLEVSGGRRWPIGASLYNSSNVHVTKGWQKFVRENDLKEGDVCVFEMIKVALWKVHISRNSKHVLPTFKKRKRMDIIHQQNKKRVILCRSLTGKTRAVEASL</sequence>
<feature type="domain" description="TF-B3" evidence="6">
    <location>
        <begin position="337"/>
        <end position="432"/>
    </location>
</feature>
<dbReference type="InterPro" id="IPR003340">
    <property type="entry name" value="B3_DNA-bd"/>
</dbReference>
<dbReference type="Proteomes" id="UP000554482">
    <property type="component" value="Unassembled WGS sequence"/>
</dbReference>
<keyword evidence="4" id="KW-0804">Transcription</keyword>
<feature type="domain" description="TF-B3" evidence="6">
    <location>
        <begin position="490"/>
        <end position="585"/>
    </location>
</feature>
<name>A0A7J6VUB1_THATH</name>
<dbReference type="PROSITE" id="PS50863">
    <property type="entry name" value="B3"/>
    <property type="match status" value="4"/>
</dbReference>
<keyword evidence="5" id="KW-0539">Nucleus</keyword>
<dbReference type="InterPro" id="IPR044837">
    <property type="entry name" value="REM16-like"/>
</dbReference>
<dbReference type="Gene3D" id="2.40.330.10">
    <property type="entry name" value="DNA-binding pseudobarrel domain"/>
    <property type="match status" value="4"/>
</dbReference>
<comment type="subcellular location">
    <subcellularLocation>
        <location evidence="1">Nucleus</location>
    </subcellularLocation>
</comment>
<dbReference type="GO" id="GO:0005634">
    <property type="term" value="C:nucleus"/>
    <property type="evidence" value="ECO:0007669"/>
    <property type="project" value="UniProtKB-SubCell"/>
</dbReference>
<gene>
    <name evidence="7" type="ORF">FRX31_022427</name>
</gene>
<dbReference type="EMBL" id="JABWDY010027311">
    <property type="protein sequence ID" value="KAF5187982.1"/>
    <property type="molecule type" value="Genomic_DNA"/>
</dbReference>
<dbReference type="Pfam" id="PF02362">
    <property type="entry name" value="B3"/>
    <property type="match status" value="4"/>
</dbReference>
<dbReference type="CDD" id="cd10017">
    <property type="entry name" value="B3_DNA"/>
    <property type="match status" value="4"/>
</dbReference>
<evidence type="ECO:0000256" key="5">
    <source>
        <dbReference type="ARBA" id="ARBA00023242"/>
    </source>
</evidence>
<evidence type="ECO:0000256" key="3">
    <source>
        <dbReference type="ARBA" id="ARBA00023125"/>
    </source>
</evidence>
<keyword evidence="8" id="KW-1185">Reference proteome</keyword>
<dbReference type="OrthoDB" id="1688597at2759"/>
<evidence type="ECO:0000256" key="2">
    <source>
        <dbReference type="ARBA" id="ARBA00023015"/>
    </source>
</evidence>
<evidence type="ECO:0000256" key="4">
    <source>
        <dbReference type="ARBA" id="ARBA00023163"/>
    </source>
</evidence>
<feature type="domain" description="TF-B3" evidence="6">
    <location>
        <begin position="22"/>
        <end position="115"/>
    </location>
</feature>
<evidence type="ECO:0000259" key="6">
    <source>
        <dbReference type="PROSITE" id="PS50863"/>
    </source>
</evidence>
<evidence type="ECO:0000313" key="8">
    <source>
        <dbReference type="Proteomes" id="UP000554482"/>
    </source>
</evidence>
<dbReference type="AlphaFoldDB" id="A0A7J6VUB1"/>